<evidence type="ECO:0000313" key="3">
    <source>
        <dbReference type="Proteomes" id="UP001054945"/>
    </source>
</evidence>
<evidence type="ECO:0000256" key="1">
    <source>
        <dbReference type="SAM" id="MobiDB-lite"/>
    </source>
</evidence>
<accession>A0AAV4RLT8</accession>
<dbReference type="Gene3D" id="3.30.420.10">
    <property type="entry name" value="Ribonuclease H-like superfamily/Ribonuclease H"/>
    <property type="match status" value="1"/>
</dbReference>
<protein>
    <submittedName>
        <fullName evidence="2">Uncharacterized protein</fullName>
    </submittedName>
</protein>
<evidence type="ECO:0000313" key="2">
    <source>
        <dbReference type="EMBL" id="GIY21296.1"/>
    </source>
</evidence>
<feature type="compositionally biased region" description="Basic residues" evidence="1">
    <location>
        <begin position="11"/>
        <end position="21"/>
    </location>
</feature>
<dbReference type="AlphaFoldDB" id="A0AAV4RLT8"/>
<feature type="region of interest" description="Disordered" evidence="1">
    <location>
        <begin position="1"/>
        <end position="24"/>
    </location>
</feature>
<keyword evidence="3" id="KW-1185">Reference proteome</keyword>
<reference evidence="2 3" key="1">
    <citation type="submission" date="2021-06" db="EMBL/GenBank/DDBJ databases">
        <title>Caerostris extrusa draft genome.</title>
        <authorList>
            <person name="Kono N."/>
            <person name="Arakawa K."/>
        </authorList>
    </citation>
    <scope>NUCLEOTIDE SEQUENCE [LARGE SCALE GENOMIC DNA]</scope>
</reference>
<dbReference type="EMBL" id="BPLR01007996">
    <property type="protein sequence ID" value="GIY21296.1"/>
    <property type="molecule type" value="Genomic_DNA"/>
</dbReference>
<dbReference type="GO" id="GO:0003676">
    <property type="term" value="F:nucleic acid binding"/>
    <property type="evidence" value="ECO:0007669"/>
    <property type="project" value="InterPro"/>
</dbReference>
<proteinExistence type="predicted"/>
<name>A0AAV4RLT8_CAEEX</name>
<organism evidence="2 3">
    <name type="scientific">Caerostris extrusa</name>
    <name type="common">Bark spider</name>
    <name type="synonym">Caerostris bankana</name>
    <dbReference type="NCBI Taxonomy" id="172846"/>
    <lineage>
        <taxon>Eukaryota</taxon>
        <taxon>Metazoa</taxon>
        <taxon>Ecdysozoa</taxon>
        <taxon>Arthropoda</taxon>
        <taxon>Chelicerata</taxon>
        <taxon>Arachnida</taxon>
        <taxon>Araneae</taxon>
        <taxon>Araneomorphae</taxon>
        <taxon>Entelegynae</taxon>
        <taxon>Araneoidea</taxon>
        <taxon>Araneidae</taxon>
        <taxon>Caerostris</taxon>
    </lineage>
</organism>
<gene>
    <name evidence="2" type="ORF">CEXT_287841</name>
</gene>
<comment type="caution">
    <text evidence="2">The sequence shown here is derived from an EMBL/GenBank/DDBJ whole genome shotgun (WGS) entry which is preliminary data.</text>
</comment>
<sequence>MEYGDSLQSKLKGKCRRKRTSTPRTDRKILFVRRRRGEEYHPDYIVRTVRHATSIMVWSLIYFRGTCHLQIVQGAMKQNLTYQS</sequence>
<dbReference type="InterPro" id="IPR036397">
    <property type="entry name" value="RNaseH_sf"/>
</dbReference>
<dbReference type="Proteomes" id="UP001054945">
    <property type="component" value="Unassembled WGS sequence"/>
</dbReference>